<dbReference type="SUPFAM" id="SSF49879">
    <property type="entry name" value="SMAD/FHA domain"/>
    <property type="match status" value="1"/>
</dbReference>
<dbReference type="PROSITE" id="PS50006">
    <property type="entry name" value="FHA_DOMAIN"/>
    <property type="match status" value="1"/>
</dbReference>
<proteinExistence type="predicted"/>
<feature type="domain" description="FHA" evidence="2">
    <location>
        <begin position="25"/>
        <end position="74"/>
    </location>
</feature>
<dbReference type="InterPro" id="IPR000253">
    <property type="entry name" value="FHA_dom"/>
</dbReference>
<dbReference type="SMART" id="SM00240">
    <property type="entry name" value="FHA"/>
    <property type="match status" value="1"/>
</dbReference>
<organism evidence="3">
    <name type="scientific">Paraconexibacter sp. AEG42_29</name>
    <dbReference type="NCBI Taxonomy" id="2997339"/>
    <lineage>
        <taxon>Bacteria</taxon>
        <taxon>Bacillati</taxon>
        <taxon>Actinomycetota</taxon>
        <taxon>Thermoleophilia</taxon>
        <taxon>Solirubrobacterales</taxon>
        <taxon>Paraconexibacteraceae</taxon>
        <taxon>Paraconexibacter</taxon>
    </lineage>
</organism>
<accession>A0AAU7AQB5</accession>
<reference evidence="3" key="1">
    <citation type="submission" date="2022-12" db="EMBL/GenBank/DDBJ databases">
        <title>Paraconexibacter alkalitolerans sp. nov. and Baekduia alba sp. nov., isolated from soil and emended description of the genera Paraconexibacter (Chun et al., 2020) and Baekduia (An et al., 2020).</title>
        <authorList>
            <person name="Vieira S."/>
            <person name="Huber K.J."/>
            <person name="Geppert A."/>
            <person name="Wolf J."/>
            <person name="Neumann-Schaal M."/>
            <person name="Muesken M."/>
            <person name="Overmann J."/>
        </authorList>
    </citation>
    <scope>NUCLEOTIDE SEQUENCE</scope>
    <source>
        <strain evidence="3">AEG42_29</strain>
    </source>
</reference>
<dbReference type="AlphaFoldDB" id="A0AAU7AQB5"/>
<name>A0AAU7AQB5_9ACTN</name>
<dbReference type="Pfam" id="PF00498">
    <property type="entry name" value="FHA"/>
    <property type="match status" value="1"/>
</dbReference>
<keyword evidence="1" id="KW-0597">Phosphoprotein</keyword>
<dbReference type="EMBL" id="CP114014">
    <property type="protein sequence ID" value="XAY03873.1"/>
    <property type="molecule type" value="Genomic_DNA"/>
</dbReference>
<gene>
    <name evidence="3" type="ORF">DSM112329_00696</name>
</gene>
<dbReference type="Gene3D" id="2.60.200.20">
    <property type="match status" value="1"/>
</dbReference>
<sequence>MSAAPVALLELSPVRGREHRLVPGAAIGRAGGCRPRVGDPLVSRRHAQVWAADAAIALQDLGSRHGTFVNGERVTGITALGLGDRVMIGATLLLVVRERLA</sequence>
<evidence type="ECO:0000256" key="1">
    <source>
        <dbReference type="ARBA" id="ARBA00022553"/>
    </source>
</evidence>
<evidence type="ECO:0000259" key="2">
    <source>
        <dbReference type="PROSITE" id="PS50006"/>
    </source>
</evidence>
<dbReference type="CDD" id="cd00060">
    <property type="entry name" value="FHA"/>
    <property type="match status" value="1"/>
</dbReference>
<dbReference type="KEGG" id="parq:DSM112329_00696"/>
<dbReference type="RefSeq" id="WP_354700422.1">
    <property type="nucleotide sequence ID" value="NZ_CP114014.1"/>
</dbReference>
<protein>
    <recommendedName>
        <fullName evidence="2">FHA domain-containing protein</fullName>
    </recommendedName>
</protein>
<evidence type="ECO:0000313" key="3">
    <source>
        <dbReference type="EMBL" id="XAY03873.1"/>
    </source>
</evidence>
<dbReference type="InterPro" id="IPR008984">
    <property type="entry name" value="SMAD_FHA_dom_sf"/>
</dbReference>